<dbReference type="InterPro" id="IPR036388">
    <property type="entry name" value="WH-like_DNA-bd_sf"/>
</dbReference>
<feature type="domain" description="HTH luxR-type" evidence="4">
    <location>
        <begin position="784"/>
        <end position="849"/>
    </location>
</feature>
<dbReference type="InterPro" id="IPR003593">
    <property type="entry name" value="AAA+_ATPase"/>
</dbReference>
<dbReference type="SUPFAM" id="SSF46894">
    <property type="entry name" value="C-terminal effector domain of the bipartite response regulators"/>
    <property type="match status" value="1"/>
</dbReference>
<evidence type="ECO:0000256" key="1">
    <source>
        <dbReference type="ARBA" id="ARBA00023015"/>
    </source>
</evidence>
<keyword evidence="1" id="KW-0805">Transcription regulation</keyword>
<keyword evidence="2" id="KW-0238">DNA-binding</keyword>
<dbReference type="PRINTS" id="PR00038">
    <property type="entry name" value="HTHLUXR"/>
</dbReference>
<reference evidence="6" key="1">
    <citation type="journal article" date="2019" name="Int. J. Syst. Evol. Microbiol.">
        <title>The Global Catalogue of Microorganisms (GCM) 10K type strain sequencing project: providing services to taxonomists for standard genome sequencing and annotation.</title>
        <authorList>
            <consortium name="The Broad Institute Genomics Platform"/>
            <consortium name="The Broad Institute Genome Sequencing Center for Infectious Disease"/>
            <person name="Wu L."/>
            <person name="Ma J."/>
        </authorList>
    </citation>
    <scope>NUCLEOTIDE SEQUENCE [LARGE SCALE GENOMIC DNA]</scope>
    <source>
        <strain evidence="6">JCM 17809</strain>
    </source>
</reference>
<dbReference type="PROSITE" id="PS50043">
    <property type="entry name" value="HTH_LUXR_2"/>
    <property type="match status" value="1"/>
</dbReference>
<evidence type="ECO:0000313" key="5">
    <source>
        <dbReference type="EMBL" id="GAA4403423.1"/>
    </source>
</evidence>
<dbReference type="PROSITE" id="PS00622">
    <property type="entry name" value="HTH_LUXR_1"/>
    <property type="match status" value="1"/>
</dbReference>
<dbReference type="PANTHER" id="PTHR44688:SF16">
    <property type="entry name" value="DNA-BINDING TRANSCRIPTIONAL ACTIVATOR DEVR_DOSR"/>
    <property type="match status" value="1"/>
</dbReference>
<dbReference type="SMART" id="SM00421">
    <property type="entry name" value="HTH_LUXR"/>
    <property type="match status" value="1"/>
</dbReference>
<evidence type="ECO:0000256" key="3">
    <source>
        <dbReference type="ARBA" id="ARBA00023163"/>
    </source>
</evidence>
<evidence type="ECO:0000259" key="4">
    <source>
        <dbReference type="PROSITE" id="PS50043"/>
    </source>
</evidence>
<name>A0ABP8KB00_9MICO</name>
<accession>A0ABP8KB00</accession>
<dbReference type="Pfam" id="PF00196">
    <property type="entry name" value="GerE"/>
    <property type="match status" value="1"/>
</dbReference>
<gene>
    <name evidence="5" type="primary">iniR</name>
    <name evidence="5" type="ORF">GCM10023168_14940</name>
</gene>
<evidence type="ECO:0000256" key="2">
    <source>
        <dbReference type="ARBA" id="ARBA00023125"/>
    </source>
</evidence>
<dbReference type="SMART" id="SM00382">
    <property type="entry name" value="AAA"/>
    <property type="match status" value="1"/>
</dbReference>
<dbReference type="InterPro" id="IPR000792">
    <property type="entry name" value="Tscrpt_reg_LuxR_C"/>
</dbReference>
<protein>
    <submittedName>
        <fullName evidence="5">Isoniazid response ATPase/transcriptional regulator IniR</fullName>
    </submittedName>
</protein>
<dbReference type="InterPro" id="IPR016032">
    <property type="entry name" value="Sig_transdc_resp-reg_C-effctor"/>
</dbReference>
<comment type="caution">
    <text evidence="5">The sequence shown here is derived from an EMBL/GenBank/DDBJ whole genome shotgun (WGS) entry which is preliminary data.</text>
</comment>
<dbReference type="CDD" id="cd06170">
    <property type="entry name" value="LuxR_C_like"/>
    <property type="match status" value="1"/>
</dbReference>
<dbReference type="EMBL" id="BAABGM010000010">
    <property type="protein sequence ID" value="GAA4403423.1"/>
    <property type="molecule type" value="Genomic_DNA"/>
</dbReference>
<sequence length="858" mass="88378">MTVATVVAPTEALDDAWHHLEHSHGNLVLVGAPGSGKTTTLTALETRCARHGIPVHRFGPTGDASPAGVRPRAVPGQPSLLLLDDADRTQESELARCLRWVHDDGARLVATVRPGSLGSPVEALSDLARTARTLVLEPWNELEVAGLLEALHDPTPPGEVHAATRGLPWLVRDVVAATTPPAAAHVPVPRGACSAAPGGLARHVLRLLRECPAVQSDLVLALAAGYPSHGEPLAPALRGLPPAEARAAADTLWHTGLVALDGELPPVVRDALLRHAPPHRLRPLLDSLVDDLSTTGGDLRAVAPTLVTLGVRDPRLTAAVTDEVSRLLPRSPAAAAALAGAALSAGADGRDGAHGGGSELRALQAEALGLAGDLEAAAVALSPVPGGALSSHGERVAMTLAVLGGQPGQGARLARWVLDHPGAAPDPTTSACAALALAGRGDAAAARALLAAGGATGPDVTVSPLPEMAEAVLLTLGEHRHHALPGLVRIAGRGRRPELLPDVPAALAALVAVNGGDLAIAESVLAGSGRGRPDAGIEAPAVDASRISALRGWVSMLAGRYGEAAQHLDRIDPAVPRDEPWAWGLRLGLARRQDDIRGLTALWPAARTVLVGHPVDLYSLLPLGEIGLAAARMHEPDLAAAVWDQARDLLVELGGAPLWAAPFHWYAVQAAVLTDRPDAMAADARALVVAARTDPVAATYAAAGRTWVSVLGRDVDPAAVARSARALAAVGQAWEGARLAGHAAARVADRKEAAALLDCARGLVAQPAPGDEGEVASPPTPAQVRAGAIVMSEREHEVAQLVVAGLTYQEIGERLFVSARTVEHHVARIKRRSGAQSRSELLSRLSLTLEAHSAAPPR</sequence>
<proteinExistence type="predicted"/>
<organism evidence="5 6">
    <name type="scientific">Fodinibacter luteus</name>
    <dbReference type="NCBI Taxonomy" id="552064"/>
    <lineage>
        <taxon>Bacteria</taxon>
        <taxon>Bacillati</taxon>
        <taxon>Actinomycetota</taxon>
        <taxon>Actinomycetes</taxon>
        <taxon>Micrococcales</taxon>
        <taxon>Intrasporangiaceae</taxon>
        <taxon>Fodinibacter (ex Wang et al. 2009)</taxon>
    </lineage>
</organism>
<evidence type="ECO:0000313" key="6">
    <source>
        <dbReference type="Proteomes" id="UP001500945"/>
    </source>
</evidence>
<dbReference type="Gene3D" id="1.10.10.10">
    <property type="entry name" value="Winged helix-like DNA-binding domain superfamily/Winged helix DNA-binding domain"/>
    <property type="match status" value="1"/>
</dbReference>
<dbReference type="PANTHER" id="PTHR44688">
    <property type="entry name" value="DNA-BINDING TRANSCRIPTIONAL ACTIVATOR DEVR_DOSR"/>
    <property type="match status" value="1"/>
</dbReference>
<keyword evidence="6" id="KW-1185">Reference proteome</keyword>
<dbReference type="SUPFAM" id="SSF52540">
    <property type="entry name" value="P-loop containing nucleoside triphosphate hydrolases"/>
    <property type="match status" value="1"/>
</dbReference>
<dbReference type="Proteomes" id="UP001500945">
    <property type="component" value="Unassembled WGS sequence"/>
</dbReference>
<dbReference type="InterPro" id="IPR027417">
    <property type="entry name" value="P-loop_NTPase"/>
</dbReference>
<keyword evidence="3" id="KW-0804">Transcription</keyword>